<keyword evidence="10" id="KW-0675">Receptor</keyword>
<evidence type="ECO:0000256" key="4">
    <source>
        <dbReference type="ARBA" id="ARBA00022692"/>
    </source>
</evidence>
<keyword evidence="2 7" id="KW-0813">Transport</keyword>
<evidence type="ECO:0000313" key="10">
    <source>
        <dbReference type="EMBL" id="QNR26013.1"/>
    </source>
</evidence>
<evidence type="ECO:0000313" key="11">
    <source>
        <dbReference type="Proteomes" id="UP000516305"/>
    </source>
</evidence>
<dbReference type="InterPro" id="IPR036942">
    <property type="entry name" value="Beta-barrel_TonB_sf"/>
</dbReference>
<dbReference type="KEGG" id="chyd:H4K34_05210"/>
<dbReference type="InterPro" id="IPR037066">
    <property type="entry name" value="Plug_dom_sf"/>
</dbReference>
<dbReference type="GO" id="GO:0009279">
    <property type="term" value="C:cell outer membrane"/>
    <property type="evidence" value="ECO:0007669"/>
    <property type="project" value="UniProtKB-SubCell"/>
</dbReference>
<keyword evidence="4 7" id="KW-0812">Transmembrane</keyword>
<protein>
    <submittedName>
        <fullName evidence="10">TonB-dependent receptor</fullName>
    </submittedName>
</protein>
<evidence type="ECO:0000256" key="7">
    <source>
        <dbReference type="PROSITE-ProRule" id="PRU01360"/>
    </source>
</evidence>
<dbReference type="InterPro" id="IPR008969">
    <property type="entry name" value="CarboxyPept-like_regulatory"/>
</dbReference>
<dbReference type="Gene3D" id="2.60.40.1120">
    <property type="entry name" value="Carboxypeptidase-like, regulatory domain"/>
    <property type="match status" value="1"/>
</dbReference>
<evidence type="ECO:0000256" key="2">
    <source>
        <dbReference type="ARBA" id="ARBA00022448"/>
    </source>
</evidence>
<comment type="subcellular location">
    <subcellularLocation>
        <location evidence="1 7">Cell outer membrane</location>
        <topology evidence="1 7">Multi-pass membrane protein</topology>
    </subcellularLocation>
</comment>
<dbReference type="NCBIfam" id="TIGR04057">
    <property type="entry name" value="SusC_RagA_signa"/>
    <property type="match status" value="1"/>
</dbReference>
<evidence type="ECO:0000256" key="8">
    <source>
        <dbReference type="SAM" id="SignalP"/>
    </source>
</evidence>
<feature type="chain" id="PRO_5029017848" evidence="8">
    <location>
        <begin position="20"/>
        <end position="1155"/>
    </location>
</feature>
<dbReference type="Gene3D" id="2.170.130.10">
    <property type="entry name" value="TonB-dependent receptor, plug domain"/>
    <property type="match status" value="1"/>
</dbReference>
<dbReference type="EMBL" id="CP060139">
    <property type="protein sequence ID" value="QNR26013.1"/>
    <property type="molecule type" value="Genomic_DNA"/>
</dbReference>
<organism evidence="10 11">
    <name type="scientific">Croceimicrobium hydrocarbonivorans</name>
    <dbReference type="NCBI Taxonomy" id="2761580"/>
    <lineage>
        <taxon>Bacteria</taxon>
        <taxon>Pseudomonadati</taxon>
        <taxon>Bacteroidota</taxon>
        <taxon>Flavobacteriia</taxon>
        <taxon>Flavobacteriales</taxon>
        <taxon>Owenweeksiaceae</taxon>
        <taxon>Croceimicrobium</taxon>
    </lineage>
</organism>
<accession>A0A7H0VJW5</accession>
<keyword evidence="6 7" id="KW-0998">Cell outer membrane</keyword>
<dbReference type="InterPro" id="IPR039426">
    <property type="entry name" value="TonB-dep_rcpt-like"/>
</dbReference>
<dbReference type="Proteomes" id="UP000516305">
    <property type="component" value="Chromosome"/>
</dbReference>
<evidence type="ECO:0000256" key="3">
    <source>
        <dbReference type="ARBA" id="ARBA00022452"/>
    </source>
</evidence>
<keyword evidence="11" id="KW-1185">Reference proteome</keyword>
<keyword evidence="5 7" id="KW-0472">Membrane</keyword>
<evidence type="ECO:0000256" key="1">
    <source>
        <dbReference type="ARBA" id="ARBA00004571"/>
    </source>
</evidence>
<comment type="similarity">
    <text evidence="7">Belongs to the TonB-dependent receptor family.</text>
</comment>
<name>A0A7H0VJW5_9FLAO</name>
<dbReference type="InterPro" id="IPR023996">
    <property type="entry name" value="TonB-dep_OMP_SusC/RagA"/>
</dbReference>
<dbReference type="FunFam" id="2.170.130.10:FF:000003">
    <property type="entry name" value="SusC/RagA family TonB-linked outer membrane protein"/>
    <property type="match status" value="1"/>
</dbReference>
<feature type="signal peptide" evidence="8">
    <location>
        <begin position="1"/>
        <end position="19"/>
    </location>
</feature>
<dbReference type="InterPro" id="IPR023997">
    <property type="entry name" value="TonB-dep_OMP_SusC/RagA_CS"/>
</dbReference>
<evidence type="ECO:0000259" key="9">
    <source>
        <dbReference type="Pfam" id="PF07715"/>
    </source>
</evidence>
<evidence type="ECO:0000256" key="6">
    <source>
        <dbReference type="ARBA" id="ARBA00023237"/>
    </source>
</evidence>
<dbReference type="Gene3D" id="2.40.170.20">
    <property type="entry name" value="TonB-dependent receptor, beta-barrel domain"/>
    <property type="match status" value="1"/>
</dbReference>
<evidence type="ECO:0000256" key="5">
    <source>
        <dbReference type="ARBA" id="ARBA00023136"/>
    </source>
</evidence>
<dbReference type="PROSITE" id="PS52016">
    <property type="entry name" value="TONB_DEPENDENT_REC_3"/>
    <property type="match status" value="1"/>
</dbReference>
<keyword evidence="8" id="KW-0732">Signal</keyword>
<gene>
    <name evidence="10" type="ORF">H4K34_05210</name>
</gene>
<dbReference type="AlphaFoldDB" id="A0A7H0VJW5"/>
<dbReference type="SUPFAM" id="SSF56935">
    <property type="entry name" value="Porins"/>
    <property type="match status" value="1"/>
</dbReference>
<sequence length="1155" mass="127499">MQVHVLAILFTIAANSIFAYSSANGQILEETRIEIKQSTYDLKGLFGLIEEQTDFNFLYTEEEIQLSNRVEIDHDYHNLRSLLEDLSRLNDLRFERIHRMILVKDNSDNTQNAKPEIMEIPARTIKGKVMDANNEPLPGASVRVPNTGIGTTTDFDGNFTLALPDTVKSLEVSFIGFKTQIINLGESNQLSIVLEEDNNALDEVVVIGYGQQERVKVVGAVGAIDAKELKNVAASSFDQQLAGKMSGVVINQANGQPGEGSQIVIRGTGTLTAGTNPLIVVDGFPLTEGSSINSINPNDIEEINVLKDAASAAIYGSRAANGVILVTTKRGNQNQKTQYSLDVYTGFQQQSSGVELVDAYQHAQFLKEARDWGYVSKDPTVRSASDPNSVRVTRTINGQGIDGRELSLDFLQPYLDGTPGLTNTNWMDLAFRDAAISNYVFSAQGGNDKTSFYTSLGYFDQEGVVLGSEFKRYSASLNLQTELNDKIKLGINLKPSYSVQNAPEQSSRSSGTLALIPLSFGYYEAYNPDGSVNISDQLVNEQREIEGVRINGTPVENLVATAENVKNQYNRLRGFGNVYLDAQILPGLDYRISMGGDYLSMQRDYYYPASIGSYRTPAPRSDANAEQDVLNRMNYLVENTLNYRKSIGDHNFNVLLGHTFQKEHIYSTSIEGSGFPDDNIQNVAGASSFTASSNHDIWALESYLGRIQYDYATKYLLSLAIRRDGSSRFGLNNRWGNFPSVSAGWIVSREKFFPINDVLTFTKLSASWGQTGNNQIGNYSSKALVTDDTYVFGNAIQPGYITSTAPNPDLGWEVASSFNIGLDLSFFNGKIDLNAAYYKTNTRDLLLEVPVPQQTGYSTVLANIGEMENQGFELQLASNNIKVGNVRVGMNANITTYNNKVLALGPGQERIATGRDQLFVTQIGRPVAEIYGYNVIGIYKDEDEIASTPHLDGTLTGDFIVEDVNGDGVINTKDQVSKGTYAPDFTYGFGGQAEYKGFTFSFNFVGVEGRTLMDGDMASLTESGEGFAVPSKYYFENRYHPVNNPDGFLGQPNFGNFSNSRKILRSSVVVDENNGDYLRLRDVRLAYNFPRRMIKPLRLSSLQVYISANNLFTISDWRGWNNDGTSSNILQSGYNNGSNYPITKTYLIGFKISPF</sequence>
<dbReference type="Pfam" id="PF13715">
    <property type="entry name" value="CarbopepD_reg_2"/>
    <property type="match status" value="1"/>
</dbReference>
<proteinExistence type="inferred from homology"/>
<dbReference type="Pfam" id="PF07715">
    <property type="entry name" value="Plug"/>
    <property type="match status" value="1"/>
</dbReference>
<keyword evidence="3 7" id="KW-1134">Transmembrane beta strand</keyword>
<dbReference type="NCBIfam" id="TIGR04056">
    <property type="entry name" value="OMP_RagA_SusC"/>
    <property type="match status" value="1"/>
</dbReference>
<dbReference type="InterPro" id="IPR012910">
    <property type="entry name" value="Plug_dom"/>
</dbReference>
<feature type="domain" description="TonB-dependent receptor plug" evidence="9">
    <location>
        <begin position="216"/>
        <end position="323"/>
    </location>
</feature>
<reference evidence="10 11" key="1">
    <citation type="submission" date="2020-08" db="EMBL/GenBank/DDBJ databases">
        <title>Croceimicrobium hydrocarbonivorans gen. nov., sp. nov., a novel marine bacterium isolated from a bacterial consortium that degrades polyethylene terephthalate.</title>
        <authorList>
            <person name="Liu R."/>
        </authorList>
    </citation>
    <scope>NUCLEOTIDE SEQUENCE [LARGE SCALE GENOMIC DNA]</scope>
    <source>
        <strain evidence="10 11">A20-9</strain>
    </source>
</reference>
<dbReference type="SUPFAM" id="SSF49464">
    <property type="entry name" value="Carboxypeptidase regulatory domain-like"/>
    <property type="match status" value="1"/>
</dbReference>